<proteinExistence type="predicted"/>
<gene>
    <name evidence="1" type="ORF">MKW94_011409</name>
</gene>
<dbReference type="GO" id="GO:0042645">
    <property type="term" value="C:mitochondrial nucleoid"/>
    <property type="evidence" value="ECO:0007669"/>
    <property type="project" value="TreeGrafter"/>
</dbReference>
<organism evidence="1 2">
    <name type="scientific">Papaver nudicaule</name>
    <name type="common">Iceland poppy</name>
    <dbReference type="NCBI Taxonomy" id="74823"/>
    <lineage>
        <taxon>Eukaryota</taxon>
        <taxon>Viridiplantae</taxon>
        <taxon>Streptophyta</taxon>
        <taxon>Embryophyta</taxon>
        <taxon>Tracheophyta</taxon>
        <taxon>Spermatophyta</taxon>
        <taxon>Magnoliopsida</taxon>
        <taxon>Ranunculales</taxon>
        <taxon>Papaveraceae</taxon>
        <taxon>Papaveroideae</taxon>
        <taxon>Papaver</taxon>
    </lineage>
</organism>
<sequence>MNQSGCITRIFRTMAIFGQSKGQRLPAGQWLYLIPIIFEGHLAQIAACHLKEKDLIHIAGHFSEEPPQFSLECGHCIGQIMVRQISFVKETPQKLHDTFWSDLCGNPSQWTDYRKDKLNGLVKPRHPDFKRKDSGQPLWLNAALEWAISELPKLVVLSGTGAKTIIGGGDLVAAKQLATKEL</sequence>
<dbReference type="GO" id="GO:0006264">
    <property type="term" value="P:mitochondrial DNA replication"/>
    <property type="evidence" value="ECO:0007669"/>
    <property type="project" value="TreeGrafter"/>
</dbReference>
<dbReference type="PANTHER" id="PTHR10302">
    <property type="entry name" value="SINGLE-STRANDED DNA-BINDING PROTEIN"/>
    <property type="match status" value="1"/>
</dbReference>
<accession>A0AA41RXJ9</accession>
<feature type="non-terminal residue" evidence="1">
    <location>
        <position position="1"/>
    </location>
</feature>
<dbReference type="Proteomes" id="UP001177140">
    <property type="component" value="Unassembled WGS sequence"/>
</dbReference>
<dbReference type="GO" id="GO:0003697">
    <property type="term" value="F:single-stranded DNA binding"/>
    <property type="evidence" value="ECO:0007669"/>
    <property type="project" value="InterPro"/>
</dbReference>
<dbReference type="InterPro" id="IPR011344">
    <property type="entry name" value="ssDNA-bd"/>
</dbReference>
<dbReference type="PANTHER" id="PTHR10302:SF23">
    <property type="entry name" value="PROTEIN OSB4, CHLOROPLASTIC"/>
    <property type="match status" value="1"/>
</dbReference>
<evidence type="ECO:0000313" key="2">
    <source>
        <dbReference type="Proteomes" id="UP001177140"/>
    </source>
</evidence>
<dbReference type="EMBL" id="JAJJMA010050208">
    <property type="protein sequence ID" value="MCL7025874.1"/>
    <property type="molecule type" value="Genomic_DNA"/>
</dbReference>
<name>A0AA41RXJ9_PAPNU</name>
<comment type="caution">
    <text evidence="1">The sequence shown here is derived from an EMBL/GenBank/DDBJ whole genome shotgun (WGS) entry which is preliminary data.</text>
</comment>
<evidence type="ECO:0000313" key="1">
    <source>
        <dbReference type="EMBL" id="MCL7025874.1"/>
    </source>
</evidence>
<keyword evidence="2" id="KW-1185">Reference proteome</keyword>
<protein>
    <submittedName>
        <fullName evidence="1">Uncharacterized protein</fullName>
    </submittedName>
</protein>
<dbReference type="AlphaFoldDB" id="A0AA41RXJ9"/>
<reference evidence="1" key="1">
    <citation type="submission" date="2022-03" db="EMBL/GenBank/DDBJ databases">
        <title>A functionally conserved STORR gene fusion in Papaver species that diverged 16.8 million years ago.</title>
        <authorList>
            <person name="Catania T."/>
        </authorList>
    </citation>
    <scope>NUCLEOTIDE SEQUENCE</scope>
    <source>
        <strain evidence="1">S-191538</strain>
    </source>
</reference>